<dbReference type="OrthoDB" id="3526267at2"/>
<dbReference type="SMART" id="SM00347">
    <property type="entry name" value="HTH_MARR"/>
    <property type="match status" value="1"/>
</dbReference>
<dbReference type="STRING" id="2045.KR76_02650"/>
<protein>
    <submittedName>
        <fullName evidence="3">MarR family transcriptional regulator</fullName>
    </submittedName>
    <submittedName>
        <fullName evidence="2">Transcriptional regulator, MarR family</fullName>
    </submittedName>
</protein>
<dbReference type="KEGG" id="psim:KR76_02650"/>
<dbReference type="Proteomes" id="UP000030300">
    <property type="component" value="Chromosome"/>
</dbReference>
<dbReference type="Proteomes" id="UP000449906">
    <property type="component" value="Unassembled WGS sequence"/>
</dbReference>
<dbReference type="EMBL" id="CP009896">
    <property type="protein sequence ID" value="AIY15932.1"/>
    <property type="molecule type" value="Genomic_DNA"/>
</dbReference>
<proteinExistence type="predicted"/>
<dbReference type="GeneID" id="96607875"/>
<dbReference type="InterPro" id="IPR039422">
    <property type="entry name" value="MarR/SlyA-like"/>
</dbReference>
<reference evidence="3 5" key="2">
    <citation type="submission" date="2019-09" db="EMBL/GenBank/DDBJ databases">
        <title>Pimelobacter sp. isolated from Paulinella.</title>
        <authorList>
            <person name="Jeong S.E."/>
        </authorList>
    </citation>
    <scope>NUCLEOTIDE SEQUENCE [LARGE SCALE GENOMIC DNA]</scope>
    <source>
        <strain evidence="3 5">Pch-N</strain>
    </source>
</reference>
<evidence type="ECO:0000259" key="1">
    <source>
        <dbReference type="PROSITE" id="PS50995"/>
    </source>
</evidence>
<dbReference type="HOGENOM" id="CLU_083287_2_2_11"/>
<keyword evidence="4" id="KW-1185">Reference proteome</keyword>
<dbReference type="InterPro" id="IPR036388">
    <property type="entry name" value="WH-like_DNA-bd_sf"/>
</dbReference>
<evidence type="ECO:0000313" key="2">
    <source>
        <dbReference type="EMBL" id="AIY15932.1"/>
    </source>
</evidence>
<dbReference type="PANTHER" id="PTHR33164">
    <property type="entry name" value="TRANSCRIPTIONAL REGULATOR, MARR FAMILY"/>
    <property type="match status" value="1"/>
</dbReference>
<dbReference type="PRINTS" id="PR00598">
    <property type="entry name" value="HTHMARR"/>
</dbReference>
<dbReference type="PANTHER" id="PTHR33164:SF99">
    <property type="entry name" value="MARR FAMILY REGULATORY PROTEIN"/>
    <property type="match status" value="1"/>
</dbReference>
<feature type="domain" description="HTH marR-type" evidence="1">
    <location>
        <begin position="1"/>
        <end position="150"/>
    </location>
</feature>
<reference evidence="2 4" key="1">
    <citation type="journal article" date="2015" name="Genome Announc.">
        <title>Complete Genome Sequence of Steroid-Transforming Nocardioides simplex VKM Ac-2033D.</title>
        <authorList>
            <person name="Shtratnikova V.Y."/>
            <person name="Schelkunov M.I."/>
            <person name="Pekov Y.A."/>
            <person name="Fokina V.V."/>
            <person name="Logacheva M.D."/>
            <person name="Sokolov S.L."/>
            <person name="Bragin E.Y."/>
            <person name="Ashapkin V.V."/>
            <person name="Donova M.V."/>
        </authorList>
    </citation>
    <scope>NUCLEOTIDE SEQUENCE [LARGE SCALE GENOMIC DNA]</scope>
    <source>
        <strain evidence="2 4">VKM Ac-2033D</strain>
    </source>
</reference>
<accession>A0A0A1DH66</accession>
<dbReference type="Pfam" id="PF12802">
    <property type="entry name" value="MarR_2"/>
    <property type="match status" value="1"/>
</dbReference>
<name>A0A0A1DH66_NOCSI</name>
<sequence>MSTTTRWLDDEEHLAWRAWIDLNAQLSARLNRELQAASGLSLSDYEILVALTDKDVPDRSLRMFELGERLQWEKSRVSKQVSRMEARGLVERRHCADDRRGAFVDLTDAGLAAISAAAPGHVALVRELFFEGLSGEQVRSLGRFATTVLERLAAES</sequence>
<dbReference type="eggNOG" id="COG1846">
    <property type="taxonomic scope" value="Bacteria"/>
</dbReference>
<dbReference type="InterPro" id="IPR000835">
    <property type="entry name" value="HTH_MarR-typ"/>
</dbReference>
<gene>
    <name evidence="3" type="ORF">F9L07_24730</name>
    <name evidence="2" type="ORF">KR76_02650</name>
</gene>
<evidence type="ECO:0000313" key="4">
    <source>
        <dbReference type="Proteomes" id="UP000030300"/>
    </source>
</evidence>
<evidence type="ECO:0000313" key="3">
    <source>
        <dbReference type="EMBL" id="KAB2807888.1"/>
    </source>
</evidence>
<dbReference type="EMBL" id="WBVM01000004">
    <property type="protein sequence ID" value="KAB2807888.1"/>
    <property type="molecule type" value="Genomic_DNA"/>
</dbReference>
<dbReference type="GO" id="GO:0006950">
    <property type="term" value="P:response to stress"/>
    <property type="evidence" value="ECO:0007669"/>
    <property type="project" value="TreeGrafter"/>
</dbReference>
<dbReference type="AlphaFoldDB" id="A0A0A1DH66"/>
<dbReference type="InterPro" id="IPR036390">
    <property type="entry name" value="WH_DNA-bd_sf"/>
</dbReference>
<dbReference type="SUPFAM" id="SSF46785">
    <property type="entry name" value="Winged helix' DNA-binding domain"/>
    <property type="match status" value="1"/>
</dbReference>
<organism evidence="2 4">
    <name type="scientific">Nocardioides simplex</name>
    <name type="common">Arthrobacter simplex</name>
    <dbReference type="NCBI Taxonomy" id="2045"/>
    <lineage>
        <taxon>Bacteria</taxon>
        <taxon>Bacillati</taxon>
        <taxon>Actinomycetota</taxon>
        <taxon>Actinomycetes</taxon>
        <taxon>Propionibacteriales</taxon>
        <taxon>Nocardioidaceae</taxon>
        <taxon>Pimelobacter</taxon>
    </lineage>
</organism>
<dbReference type="RefSeq" id="WP_038676427.1">
    <property type="nucleotide sequence ID" value="NZ_BJMC01000005.1"/>
</dbReference>
<dbReference type="Gene3D" id="1.10.10.10">
    <property type="entry name" value="Winged helix-like DNA-binding domain superfamily/Winged helix DNA-binding domain"/>
    <property type="match status" value="1"/>
</dbReference>
<evidence type="ECO:0000313" key="5">
    <source>
        <dbReference type="Proteomes" id="UP000449906"/>
    </source>
</evidence>
<dbReference type="PROSITE" id="PS50995">
    <property type="entry name" value="HTH_MARR_2"/>
    <property type="match status" value="1"/>
</dbReference>
<dbReference type="GO" id="GO:0003700">
    <property type="term" value="F:DNA-binding transcription factor activity"/>
    <property type="evidence" value="ECO:0007669"/>
    <property type="project" value="InterPro"/>
</dbReference>